<dbReference type="EMBL" id="JBEDNQ010000004">
    <property type="protein sequence ID" value="MEQ3551267.1"/>
    <property type="molecule type" value="Genomic_DNA"/>
</dbReference>
<proteinExistence type="predicted"/>
<dbReference type="InterPro" id="IPR025565">
    <property type="entry name" value="DUF4328"/>
</dbReference>
<keyword evidence="5" id="KW-1185">Reference proteome</keyword>
<reference evidence="4 5" key="1">
    <citation type="submission" date="2024-03" db="EMBL/GenBank/DDBJ databases">
        <title>Draft genome sequence of Pseudonocardia nematodicida JCM 31783.</title>
        <authorList>
            <person name="Butdee W."/>
            <person name="Duangmal K."/>
        </authorList>
    </citation>
    <scope>NUCLEOTIDE SEQUENCE [LARGE SCALE GENOMIC DNA]</scope>
    <source>
        <strain evidence="4 5">JCM 31783</strain>
    </source>
</reference>
<keyword evidence="2" id="KW-1133">Transmembrane helix</keyword>
<comment type="caution">
    <text evidence="4">The sequence shown here is derived from an EMBL/GenBank/DDBJ whole genome shotgun (WGS) entry which is preliminary data.</text>
</comment>
<feature type="transmembrane region" description="Helical" evidence="2">
    <location>
        <begin position="202"/>
        <end position="221"/>
    </location>
</feature>
<feature type="domain" description="DUF4328" evidence="3">
    <location>
        <begin position="143"/>
        <end position="300"/>
    </location>
</feature>
<keyword evidence="2" id="KW-0812">Transmembrane</keyword>
<feature type="transmembrane region" description="Helical" evidence="2">
    <location>
        <begin position="113"/>
        <end position="136"/>
    </location>
</feature>
<dbReference type="RefSeq" id="WP_349298331.1">
    <property type="nucleotide sequence ID" value="NZ_JBEDNQ010000004.1"/>
</dbReference>
<protein>
    <submittedName>
        <fullName evidence="4">DUF4328 domain-containing protein</fullName>
    </submittedName>
</protein>
<accession>A0ABV1K9W9</accession>
<evidence type="ECO:0000256" key="2">
    <source>
        <dbReference type="SAM" id="Phobius"/>
    </source>
</evidence>
<keyword evidence="2" id="KW-0472">Membrane</keyword>
<feature type="region of interest" description="Disordered" evidence="1">
    <location>
        <begin position="313"/>
        <end position="340"/>
    </location>
</feature>
<dbReference type="Pfam" id="PF14219">
    <property type="entry name" value="DUF4328"/>
    <property type="match status" value="1"/>
</dbReference>
<evidence type="ECO:0000259" key="3">
    <source>
        <dbReference type="Pfam" id="PF14219"/>
    </source>
</evidence>
<evidence type="ECO:0000313" key="4">
    <source>
        <dbReference type="EMBL" id="MEQ3551267.1"/>
    </source>
</evidence>
<feature type="transmembrane region" description="Helical" evidence="2">
    <location>
        <begin position="156"/>
        <end position="181"/>
    </location>
</feature>
<feature type="transmembrane region" description="Helical" evidence="2">
    <location>
        <begin position="244"/>
        <end position="262"/>
    </location>
</feature>
<dbReference type="Proteomes" id="UP001494902">
    <property type="component" value="Unassembled WGS sequence"/>
</dbReference>
<evidence type="ECO:0000313" key="5">
    <source>
        <dbReference type="Proteomes" id="UP001494902"/>
    </source>
</evidence>
<evidence type="ECO:0000256" key="1">
    <source>
        <dbReference type="SAM" id="MobiDB-lite"/>
    </source>
</evidence>
<organism evidence="4 5">
    <name type="scientific">Pseudonocardia nematodicida</name>
    <dbReference type="NCBI Taxonomy" id="1206997"/>
    <lineage>
        <taxon>Bacteria</taxon>
        <taxon>Bacillati</taxon>
        <taxon>Actinomycetota</taxon>
        <taxon>Actinomycetes</taxon>
        <taxon>Pseudonocardiales</taxon>
        <taxon>Pseudonocardiaceae</taxon>
        <taxon>Pseudonocardia</taxon>
    </lineage>
</organism>
<gene>
    <name evidence="4" type="ORF">WIS52_12365</name>
</gene>
<sequence length="340" mass="35668">MTAPTGPPGRPAELPPCTRCGRQAPPGSGAFCPWCGRYLAALEWVASPPPPETLPGAVRPAEPAAPAAAYTGPPRYRAVPRWGLPLGPWRTPAGAAGGGLGNVDRARAMAGQLIPVLWVTAGMSALAAVAEAWRYALLLASRSDALSPVAVGWSDALVWFAGWSSVVAAVAAGGLTVAWSLAAHRAAAERAGIRPWRTRRRIVLGWLVPGWNLTAPGSMLAETEHAALELPPGDRPSPSRELRVWWALWAACVVLAAVTLVWRFRSGTQALADGVVLHAWADLLVAVTAYRTIRMVRWITGLLEPGPRGPRELLVRTSRSSAAPAASPPAEPDGAAVRAG</sequence>
<name>A0ABV1K9W9_9PSEU</name>